<dbReference type="Proteomes" id="UP000015106">
    <property type="component" value="Chromosome 4"/>
</dbReference>
<reference evidence="2" key="1">
    <citation type="journal article" date="2013" name="Nature">
        <title>Draft genome of the wheat A-genome progenitor Triticum urartu.</title>
        <authorList>
            <person name="Ling H.Q."/>
            <person name="Zhao S."/>
            <person name="Liu D."/>
            <person name="Wang J."/>
            <person name="Sun H."/>
            <person name="Zhang C."/>
            <person name="Fan H."/>
            <person name="Li D."/>
            <person name="Dong L."/>
            <person name="Tao Y."/>
            <person name="Gao C."/>
            <person name="Wu H."/>
            <person name="Li Y."/>
            <person name="Cui Y."/>
            <person name="Guo X."/>
            <person name="Zheng S."/>
            <person name="Wang B."/>
            <person name="Yu K."/>
            <person name="Liang Q."/>
            <person name="Yang W."/>
            <person name="Lou X."/>
            <person name="Chen J."/>
            <person name="Feng M."/>
            <person name="Jian J."/>
            <person name="Zhang X."/>
            <person name="Luo G."/>
            <person name="Jiang Y."/>
            <person name="Liu J."/>
            <person name="Wang Z."/>
            <person name="Sha Y."/>
            <person name="Zhang B."/>
            <person name="Wu H."/>
            <person name="Tang D."/>
            <person name="Shen Q."/>
            <person name="Xue P."/>
            <person name="Zou S."/>
            <person name="Wang X."/>
            <person name="Liu X."/>
            <person name="Wang F."/>
            <person name="Yang Y."/>
            <person name="An X."/>
            <person name="Dong Z."/>
            <person name="Zhang K."/>
            <person name="Zhang X."/>
            <person name="Luo M.C."/>
            <person name="Dvorak J."/>
            <person name="Tong Y."/>
            <person name="Wang J."/>
            <person name="Yang H."/>
            <person name="Li Z."/>
            <person name="Wang D."/>
            <person name="Zhang A."/>
            <person name="Wang J."/>
        </authorList>
    </citation>
    <scope>NUCLEOTIDE SEQUENCE</scope>
    <source>
        <strain evidence="2">cv. G1812</strain>
    </source>
</reference>
<dbReference type="Gramene" id="TuG1812G0400000563.01.T01">
    <property type="protein sequence ID" value="TuG1812G0400000563.01.T01.cds448397"/>
    <property type="gene ID" value="TuG1812G0400000563.01"/>
</dbReference>
<protein>
    <submittedName>
        <fullName evidence="1">Uncharacterized protein</fullName>
    </submittedName>
</protein>
<dbReference type="AlphaFoldDB" id="A0A8R7PZS7"/>
<dbReference type="EnsemblPlants" id="TuG1812G0400000563.01.T01">
    <property type="protein sequence ID" value="TuG1812G0400000563.01.T01.cds448397"/>
    <property type="gene ID" value="TuG1812G0400000563.01"/>
</dbReference>
<evidence type="ECO:0000313" key="2">
    <source>
        <dbReference type="Proteomes" id="UP000015106"/>
    </source>
</evidence>
<reference evidence="1" key="3">
    <citation type="submission" date="2022-06" db="UniProtKB">
        <authorList>
            <consortium name="EnsemblPlants"/>
        </authorList>
    </citation>
    <scope>IDENTIFICATION</scope>
</reference>
<name>A0A8R7PZS7_TRIUA</name>
<proteinExistence type="predicted"/>
<evidence type="ECO:0000313" key="1">
    <source>
        <dbReference type="EnsemblPlants" id="TuG1812G0400000563.01.T01.cds448397"/>
    </source>
</evidence>
<organism evidence="1 2">
    <name type="scientific">Triticum urartu</name>
    <name type="common">Red wild einkorn</name>
    <name type="synonym">Crithodium urartu</name>
    <dbReference type="NCBI Taxonomy" id="4572"/>
    <lineage>
        <taxon>Eukaryota</taxon>
        <taxon>Viridiplantae</taxon>
        <taxon>Streptophyta</taxon>
        <taxon>Embryophyta</taxon>
        <taxon>Tracheophyta</taxon>
        <taxon>Spermatophyta</taxon>
        <taxon>Magnoliopsida</taxon>
        <taxon>Liliopsida</taxon>
        <taxon>Poales</taxon>
        <taxon>Poaceae</taxon>
        <taxon>BOP clade</taxon>
        <taxon>Pooideae</taxon>
        <taxon>Triticodae</taxon>
        <taxon>Triticeae</taxon>
        <taxon>Triticinae</taxon>
        <taxon>Triticum</taxon>
    </lineage>
</organism>
<reference evidence="1" key="2">
    <citation type="submission" date="2018-03" db="EMBL/GenBank/DDBJ databases">
        <title>The Triticum urartu genome reveals the dynamic nature of wheat genome evolution.</title>
        <authorList>
            <person name="Ling H."/>
            <person name="Ma B."/>
            <person name="Shi X."/>
            <person name="Liu H."/>
            <person name="Dong L."/>
            <person name="Sun H."/>
            <person name="Cao Y."/>
            <person name="Gao Q."/>
            <person name="Zheng S."/>
            <person name="Li Y."/>
            <person name="Yu Y."/>
            <person name="Du H."/>
            <person name="Qi M."/>
            <person name="Li Y."/>
            <person name="Yu H."/>
            <person name="Cui Y."/>
            <person name="Wang N."/>
            <person name="Chen C."/>
            <person name="Wu H."/>
            <person name="Zhao Y."/>
            <person name="Zhang J."/>
            <person name="Li Y."/>
            <person name="Zhou W."/>
            <person name="Zhang B."/>
            <person name="Hu W."/>
            <person name="Eijk M."/>
            <person name="Tang J."/>
            <person name="Witsenboer H."/>
            <person name="Zhao S."/>
            <person name="Li Z."/>
            <person name="Zhang A."/>
            <person name="Wang D."/>
            <person name="Liang C."/>
        </authorList>
    </citation>
    <scope>NUCLEOTIDE SEQUENCE [LARGE SCALE GENOMIC DNA]</scope>
    <source>
        <strain evidence="1">cv. G1812</strain>
    </source>
</reference>
<sequence>MGQVDGPGREAVVVLEHAVEEGVGERLLVADGPQAVVDLPPDVKQLHHAAAMAGCGGGRPAALAHALLVAVVGHLPARARGPTWRPSRRPLW</sequence>
<accession>A0A8R7PZS7</accession>
<keyword evidence="2" id="KW-1185">Reference proteome</keyword>